<evidence type="ECO:0000313" key="1">
    <source>
        <dbReference type="EMBL" id="CCI43901.1"/>
    </source>
</evidence>
<sequence length="116" mass="12995">MRAILVGIEQSGTPEILEISHFLVTATDFAFMSIQSMCTKEEYCGDIISESELLPNDRSMKSIEMESTETQAAARKRPKTTGLDEERMAACLFMKPIRVNAVNRLYLKEISGSQTL</sequence>
<dbReference type="InParanoid" id="A0A024GAP2"/>
<dbReference type="AlphaFoldDB" id="A0A024GAP2"/>
<accession>A0A024GAP2</accession>
<dbReference type="EMBL" id="CAIX01000057">
    <property type="protein sequence ID" value="CCI43901.1"/>
    <property type="molecule type" value="Genomic_DNA"/>
</dbReference>
<protein>
    <submittedName>
        <fullName evidence="1">Uncharacterized protein</fullName>
    </submittedName>
</protein>
<gene>
    <name evidence="1" type="ORF">BN9_046850</name>
</gene>
<comment type="caution">
    <text evidence="1">The sequence shown here is derived from an EMBL/GenBank/DDBJ whole genome shotgun (WGS) entry which is preliminary data.</text>
</comment>
<keyword evidence="2" id="KW-1185">Reference proteome</keyword>
<reference evidence="1 2" key="1">
    <citation type="submission" date="2012-05" db="EMBL/GenBank/DDBJ databases">
        <title>Recombination and specialization in a pathogen metapopulation.</title>
        <authorList>
            <person name="Gardiner A."/>
            <person name="Kemen E."/>
            <person name="Schultz-Larsen T."/>
            <person name="MacLean D."/>
            <person name="Van Oosterhout C."/>
            <person name="Jones J.D.G."/>
        </authorList>
    </citation>
    <scope>NUCLEOTIDE SEQUENCE [LARGE SCALE GENOMIC DNA]</scope>
    <source>
        <strain evidence="1 2">Ac Nc2</strain>
    </source>
</reference>
<dbReference type="Proteomes" id="UP000053237">
    <property type="component" value="Unassembled WGS sequence"/>
</dbReference>
<name>A0A024GAP2_9STRA</name>
<evidence type="ECO:0000313" key="2">
    <source>
        <dbReference type="Proteomes" id="UP000053237"/>
    </source>
</evidence>
<proteinExistence type="predicted"/>
<organism evidence="1 2">
    <name type="scientific">Albugo candida</name>
    <dbReference type="NCBI Taxonomy" id="65357"/>
    <lineage>
        <taxon>Eukaryota</taxon>
        <taxon>Sar</taxon>
        <taxon>Stramenopiles</taxon>
        <taxon>Oomycota</taxon>
        <taxon>Peronosporomycetes</taxon>
        <taxon>Albuginales</taxon>
        <taxon>Albuginaceae</taxon>
        <taxon>Albugo</taxon>
    </lineage>
</organism>